<keyword evidence="1" id="KW-1133">Transmembrane helix</keyword>
<evidence type="ECO:0000256" key="1">
    <source>
        <dbReference type="SAM" id="Phobius"/>
    </source>
</evidence>
<comment type="caution">
    <text evidence="2">The sequence shown here is derived from an EMBL/GenBank/DDBJ whole genome shotgun (WGS) entry which is preliminary data.</text>
</comment>
<keyword evidence="1" id="KW-0472">Membrane</keyword>
<reference evidence="2 3" key="1">
    <citation type="submission" date="2019-11" db="EMBL/GenBank/DDBJ databases">
        <title>Whole genome sequence of Oryza granulata.</title>
        <authorList>
            <person name="Li W."/>
        </authorList>
    </citation>
    <scope>NUCLEOTIDE SEQUENCE [LARGE SCALE GENOMIC DNA]</scope>
    <source>
        <strain evidence="3">cv. Menghai</strain>
        <tissue evidence="2">Leaf</tissue>
    </source>
</reference>
<sequence length="65" mass="6671">MQPVVGRAAGVAARAAVRAAERSFRRRVLVAVTGGITVADLLLATTIRSAGGQQEHGGDLSSWSP</sequence>
<name>A0A6G1EX69_9ORYZ</name>
<evidence type="ECO:0000313" key="3">
    <source>
        <dbReference type="Proteomes" id="UP000479710"/>
    </source>
</evidence>
<gene>
    <name evidence="2" type="ORF">E2562_016401</name>
</gene>
<protein>
    <submittedName>
        <fullName evidence="2">Uncharacterized protein</fullName>
    </submittedName>
</protein>
<evidence type="ECO:0000313" key="2">
    <source>
        <dbReference type="EMBL" id="KAF0929162.1"/>
    </source>
</evidence>
<keyword evidence="1" id="KW-0812">Transmembrane</keyword>
<organism evidence="2 3">
    <name type="scientific">Oryza meyeriana var. granulata</name>
    <dbReference type="NCBI Taxonomy" id="110450"/>
    <lineage>
        <taxon>Eukaryota</taxon>
        <taxon>Viridiplantae</taxon>
        <taxon>Streptophyta</taxon>
        <taxon>Embryophyta</taxon>
        <taxon>Tracheophyta</taxon>
        <taxon>Spermatophyta</taxon>
        <taxon>Magnoliopsida</taxon>
        <taxon>Liliopsida</taxon>
        <taxon>Poales</taxon>
        <taxon>Poaceae</taxon>
        <taxon>BOP clade</taxon>
        <taxon>Oryzoideae</taxon>
        <taxon>Oryzeae</taxon>
        <taxon>Oryzinae</taxon>
        <taxon>Oryza</taxon>
        <taxon>Oryza meyeriana</taxon>
    </lineage>
</organism>
<keyword evidence="3" id="KW-1185">Reference proteome</keyword>
<dbReference type="AlphaFoldDB" id="A0A6G1EX69"/>
<dbReference type="Proteomes" id="UP000479710">
    <property type="component" value="Unassembled WGS sequence"/>
</dbReference>
<proteinExistence type="predicted"/>
<accession>A0A6G1EX69</accession>
<dbReference type="EMBL" id="SPHZ02000002">
    <property type="protein sequence ID" value="KAF0929162.1"/>
    <property type="molecule type" value="Genomic_DNA"/>
</dbReference>
<feature type="transmembrane region" description="Helical" evidence="1">
    <location>
        <begin position="28"/>
        <end position="47"/>
    </location>
</feature>